<evidence type="ECO:0000313" key="1">
    <source>
        <dbReference type="EMBL" id="KAK9322134.1"/>
    </source>
</evidence>
<dbReference type="EMBL" id="MU970083">
    <property type="protein sequence ID" value="KAK9322134.1"/>
    <property type="molecule type" value="Genomic_DNA"/>
</dbReference>
<dbReference type="Proteomes" id="UP001489719">
    <property type="component" value="Unassembled WGS sequence"/>
</dbReference>
<reference evidence="2" key="1">
    <citation type="journal article" date="2024" name="Front. Bioeng. Biotechnol.">
        <title>Genome-scale model development and genomic sequencing of the oleaginous clade Lipomyces.</title>
        <authorList>
            <person name="Czajka J.J."/>
            <person name="Han Y."/>
            <person name="Kim J."/>
            <person name="Mondo S.J."/>
            <person name="Hofstad B.A."/>
            <person name="Robles A."/>
            <person name="Haridas S."/>
            <person name="Riley R."/>
            <person name="LaButti K."/>
            <person name="Pangilinan J."/>
            <person name="Andreopoulos W."/>
            <person name="Lipzen A."/>
            <person name="Yan J."/>
            <person name="Wang M."/>
            <person name="Ng V."/>
            <person name="Grigoriev I.V."/>
            <person name="Spatafora J.W."/>
            <person name="Magnuson J.K."/>
            <person name="Baker S.E."/>
            <person name="Pomraning K.R."/>
        </authorList>
    </citation>
    <scope>NUCLEOTIDE SEQUENCE [LARGE SCALE GENOMIC DNA]</scope>
    <source>
        <strain evidence="2">CBS 10300</strain>
    </source>
</reference>
<comment type="caution">
    <text evidence="1">The sequence shown here is derived from an EMBL/GenBank/DDBJ whole genome shotgun (WGS) entry which is preliminary data.</text>
</comment>
<protein>
    <submittedName>
        <fullName evidence="1">Uncharacterized protein</fullName>
    </submittedName>
</protein>
<accession>A0ACC3TLW5</accession>
<organism evidence="1 2">
    <name type="scientific">Lipomyces orientalis</name>
    <dbReference type="NCBI Taxonomy" id="1233043"/>
    <lineage>
        <taxon>Eukaryota</taxon>
        <taxon>Fungi</taxon>
        <taxon>Dikarya</taxon>
        <taxon>Ascomycota</taxon>
        <taxon>Saccharomycotina</taxon>
        <taxon>Lipomycetes</taxon>
        <taxon>Lipomycetales</taxon>
        <taxon>Lipomycetaceae</taxon>
        <taxon>Lipomyces</taxon>
    </lineage>
</organism>
<gene>
    <name evidence="1" type="ORF">V1517DRAFT_324440</name>
</gene>
<name>A0ACC3TLW5_9ASCO</name>
<proteinExistence type="predicted"/>
<evidence type="ECO:0000313" key="2">
    <source>
        <dbReference type="Proteomes" id="UP001489719"/>
    </source>
</evidence>
<keyword evidence="2" id="KW-1185">Reference proteome</keyword>
<sequence>MASPLSGTGSRYPSNGIKCRFNAPIPSLAAVKPHATKSQPVQTLTTNPIDDFDADKIIALLIANQSARDHIESQARPAKRKADDAGLKCGELRRHRTGLGVRDDSEEIVQMTDQSDDYDPEIDKLFNSPTDSTRPTVEDFETNGGSGREEVSSLDGIDTTYDGVRASDTLTPPYEDVEFRFSQPEDCGPQRPRQSEGMLPTPSPPPSTIVLAQQSNNSLVASIDVLKMTKNIAEVKSRILSTHSVITTYTAMKSAYIQVCTLSKSLTRQLALARRRISELENKNSQLAGKLSRSHAKVEELKGIIRSLPDQGEILRNIAQLEMDNIKKTKEIQRLRLKYGERDESTVHSGQ</sequence>